<evidence type="ECO:0000256" key="1">
    <source>
        <dbReference type="ARBA" id="ARBA00022574"/>
    </source>
</evidence>
<organism evidence="4 5">
    <name type="scientific">Kipferlia bialata</name>
    <dbReference type="NCBI Taxonomy" id="797122"/>
    <lineage>
        <taxon>Eukaryota</taxon>
        <taxon>Metamonada</taxon>
        <taxon>Carpediemonas-like organisms</taxon>
        <taxon>Kipferlia</taxon>
    </lineage>
</organism>
<evidence type="ECO:0000256" key="2">
    <source>
        <dbReference type="ARBA" id="ARBA00022737"/>
    </source>
</evidence>
<comment type="caution">
    <text evidence="4">The sequence shown here is derived from an EMBL/GenBank/DDBJ whole genome shotgun (WGS) entry which is preliminary data.</text>
</comment>
<feature type="non-terminal residue" evidence="4">
    <location>
        <position position="1"/>
    </location>
</feature>
<dbReference type="SUPFAM" id="SSF50978">
    <property type="entry name" value="WD40 repeat-like"/>
    <property type="match status" value="1"/>
</dbReference>
<dbReference type="InterPro" id="IPR001680">
    <property type="entry name" value="WD40_rpt"/>
</dbReference>
<feature type="repeat" description="WD" evidence="3">
    <location>
        <begin position="1"/>
        <end position="28"/>
    </location>
</feature>
<evidence type="ECO:0000313" key="5">
    <source>
        <dbReference type="Proteomes" id="UP000265618"/>
    </source>
</evidence>
<sequence>WIGGVAFDGTGRHMATCSGDKTVKIWDLLSVVSQGGASATPSYHDLCEHTSHVWSVKWHPEAPFLLSGS</sequence>
<keyword evidence="2" id="KW-0677">Repeat</keyword>
<dbReference type="EMBL" id="BDIP01011048">
    <property type="protein sequence ID" value="GCA65414.1"/>
    <property type="molecule type" value="Genomic_DNA"/>
</dbReference>
<dbReference type="Pfam" id="PF00400">
    <property type="entry name" value="WD40"/>
    <property type="match status" value="2"/>
</dbReference>
<keyword evidence="5" id="KW-1185">Reference proteome</keyword>
<dbReference type="PROSITE" id="PS50082">
    <property type="entry name" value="WD_REPEATS_2"/>
    <property type="match status" value="1"/>
</dbReference>
<gene>
    <name evidence="4" type="ORF">KIPB_017069</name>
</gene>
<dbReference type="InterPro" id="IPR019775">
    <property type="entry name" value="WD40_repeat_CS"/>
</dbReference>
<dbReference type="PROSITE" id="PS50294">
    <property type="entry name" value="WD_REPEATS_REGION"/>
    <property type="match status" value="1"/>
</dbReference>
<accession>A0A391NWA6</accession>
<keyword evidence="1 3" id="KW-0853">WD repeat</keyword>
<dbReference type="InterPro" id="IPR015943">
    <property type="entry name" value="WD40/YVTN_repeat-like_dom_sf"/>
</dbReference>
<evidence type="ECO:0000313" key="4">
    <source>
        <dbReference type="EMBL" id="GCA65414.1"/>
    </source>
</evidence>
<dbReference type="Proteomes" id="UP000265618">
    <property type="component" value="Unassembled WGS sequence"/>
</dbReference>
<dbReference type="Gene3D" id="2.130.10.10">
    <property type="entry name" value="YVTN repeat-like/Quinoprotein amine dehydrogenase"/>
    <property type="match status" value="1"/>
</dbReference>
<reference evidence="4 5" key="1">
    <citation type="journal article" date="2018" name="PLoS ONE">
        <title>The draft genome of Kipferlia bialata reveals reductive genome evolution in fornicate parasites.</title>
        <authorList>
            <person name="Tanifuji G."/>
            <person name="Takabayashi S."/>
            <person name="Kume K."/>
            <person name="Takagi M."/>
            <person name="Nakayama T."/>
            <person name="Kamikawa R."/>
            <person name="Inagaki Y."/>
            <person name="Hashimoto T."/>
        </authorList>
    </citation>
    <scope>NUCLEOTIDE SEQUENCE [LARGE SCALE GENOMIC DNA]</scope>
    <source>
        <strain evidence="4">NY0173</strain>
    </source>
</reference>
<proteinExistence type="predicted"/>
<dbReference type="AlphaFoldDB" id="A0A391NWA6"/>
<dbReference type="InterPro" id="IPR036322">
    <property type="entry name" value="WD40_repeat_dom_sf"/>
</dbReference>
<dbReference type="OrthoDB" id="727118at2759"/>
<protein>
    <submittedName>
        <fullName evidence="4">Uncharacterized protein</fullName>
    </submittedName>
</protein>
<dbReference type="PROSITE" id="PS00678">
    <property type="entry name" value="WD_REPEATS_1"/>
    <property type="match status" value="1"/>
</dbReference>
<name>A0A391NWA6_9EUKA</name>
<feature type="non-terminal residue" evidence="4">
    <location>
        <position position="69"/>
    </location>
</feature>
<evidence type="ECO:0000256" key="3">
    <source>
        <dbReference type="PROSITE-ProRule" id="PRU00221"/>
    </source>
</evidence>